<evidence type="ECO:0000313" key="7">
    <source>
        <dbReference type="EMBL" id="MFD2472393.1"/>
    </source>
</evidence>
<dbReference type="EMBL" id="JBHUKS010000026">
    <property type="protein sequence ID" value="MFD2472393.1"/>
    <property type="molecule type" value="Genomic_DNA"/>
</dbReference>
<dbReference type="InterPro" id="IPR036909">
    <property type="entry name" value="Cyt_c-like_dom_sf"/>
</dbReference>
<evidence type="ECO:0000259" key="6">
    <source>
        <dbReference type="PROSITE" id="PS51007"/>
    </source>
</evidence>
<feature type="domain" description="Cytochrome c" evidence="6">
    <location>
        <begin position="47"/>
        <end position="187"/>
    </location>
</feature>
<accession>A0ABW5HGG3</accession>
<feature type="region of interest" description="Disordered" evidence="5">
    <location>
        <begin position="193"/>
        <end position="219"/>
    </location>
</feature>
<sequence length="401" mass="43396">MASRRAAFVVALTGLAALGVGLLAGSAGSLRAERSDPAAGARPAAADLLARGRYLATIGVCEACHTPPKVPAQPPPPGDEQEIARERDFRTNPDWKQYLDETRVDAGGVPFILRFSPTSSGVVYSRNITPDVATGIGRWSVEDIVKALRTGETPDGRVLFLFAPHTFFAHLADSDARALAVYLKSLPPVSNRIPDRQLPFPPQPAAPVPHPADPPTGPSPARAEYLLAAVVGCKECHSHHENGVLREFTGGDPKDAFVGVFRLGPDLPLRTGEKGLAAFPYPGNAVLYGGNLTKFGVDGPSRDTSVFELMRAMRRGIAVEPDQYGRPRPLEHIMLWQFYSQMSASDAYSIASLVKRLHYVPHDVPQGPIRFGDDWRAAFKQVYGNEPSQHDAEIFGKTLPK</sequence>
<dbReference type="PROSITE" id="PS51007">
    <property type="entry name" value="CYTC"/>
    <property type="match status" value="1"/>
</dbReference>
<feature type="compositionally biased region" description="Pro residues" evidence="5">
    <location>
        <begin position="199"/>
        <end position="218"/>
    </location>
</feature>
<dbReference type="Proteomes" id="UP001597483">
    <property type="component" value="Unassembled WGS sequence"/>
</dbReference>
<reference evidence="8" key="1">
    <citation type="journal article" date="2019" name="Int. J. Syst. Evol. Microbiol.">
        <title>The Global Catalogue of Microorganisms (GCM) 10K type strain sequencing project: providing services to taxonomists for standard genome sequencing and annotation.</title>
        <authorList>
            <consortium name="The Broad Institute Genomics Platform"/>
            <consortium name="The Broad Institute Genome Sequencing Center for Infectious Disease"/>
            <person name="Wu L."/>
            <person name="Ma J."/>
        </authorList>
    </citation>
    <scope>NUCLEOTIDE SEQUENCE [LARGE SCALE GENOMIC DNA]</scope>
    <source>
        <strain evidence="8">CGMCC 4.7641</strain>
    </source>
</reference>
<name>A0ABW5HGG3_9PSEU</name>
<dbReference type="SUPFAM" id="SSF46626">
    <property type="entry name" value="Cytochrome c"/>
    <property type="match status" value="1"/>
</dbReference>
<keyword evidence="3 4" id="KW-0408">Iron</keyword>
<protein>
    <recommendedName>
        <fullName evidence="6">Cytochrome c domain-containing protein</fullName>
    </recommendedName>
</protein>
<dbReference type="InterPro" id="IPR009056">
    <property type="entry name" value="Cyt_c-like_dom"/>
</dbReference>
<dbReference type="RefSeq" id="WP_378310036.1">
    <property type="nucleotide sequence ID" value="NZ_JBHUKS010000026.1"/>
</dbReference>
<dbReference type="PANTHER" id="PTHR35008">
    <property type="entry name" value="BLL4482 PROTEIN-RELATED"/>
    <property type="match status" value="1"/>
</dbReference>
<evidence type="ECO:0000256" key="3">
    <source>
        <dbReference type="ARBA" id="ARBA00023004"/>
    </source>
</evidence>
<organism evidence="7 8">
    <name type="scientific">Amycolatopsis silviterrae</name>
    <dbReference type="NCBI Taxonomy" id="1656914"/>
    <lineage>
        <taxon>Bacteria</taxon>
        <taxon>Bacillati</taxon>
        <taxon>Actinomycetota</taxon>
        <taxon>Actinomycetes</taxon>
        <taxon>Pseudonocardiales</taxon>
        <taxon>Pseudonocardiaceae</taxon>
        <taxon>Amycolatopsis</taxon>
    </lineage>
</organism>
<evidence type="ECO:0000256" key="5">
    <source>
        <dbReference type="SAM" id="MobiDB-lite"/>
    </source>
</evidence>
<evidence type="ECO:0000256" key="2">
    <source>
        <dbReference type="ARBA" id="ARBA00022723"/>
    </source>
</evidence>
<evidence type="ECO:0000313" key="8">
    <source>
        <dbReference type="Proteomes" id="UP001597483"/>
    </source>
</evidence>
<gene>
    <name evidence="7" type="ORF">ACFSVL_33705</name>
</gene>
<proteinExistence type="predicted"/>
<dbReference type="InterPro" id="IPR051459">
    <property type="entry name" value="Cytochrome_c-type_DH"/>
</dbReference>
<comment type="caution">
    <text evidence="7">The sequence shown here is derived from an EMBL/GenBank/DDBJ whole genome shotgun (WGS) entry which is preliminary data.</text>
</comment>
<keyword evidence="2 4" id="KW-0479">Metal-binding</keyword>
<keyword evidence="8" id="KW-1185">Reference proteome</keyword>
<keyword evidence="1 4" id="KW-0349">Heme</keyword>
<dbReference type="PANTHER" id="PTHR35008:SF8">
    <property type="entry name" value="ALCOHOL DEHYDROGENASE CYTOCHROME C SUBUNIT"/>
    <property type="match status" value="1"/>
</dbReference>
<evidence type="ECO:0000256" key="1">
    <source>
        <dbReference type="ARBA" id="ARBA00022617"/>
    </source>
</evidence>
<evidence type="ECO:0000256" key="4">
    <source>
        <dbReference type="PROSITE-ProRule" id="PRU00433"/>
    </source>
</evidence>